<gene>
    <name evidence="1" type="ORF">BN2614_LOCUS3</name>
</gene>
<accession>A0A9X9Q6P7</accession>
<dbReference type="EMBL" id="CYRY02042765">
    <property type="protein sequence ID" value="VCX36672.1"/>
    <property type="molecule type" value="Genomic_DNA"/>
</dbReference>
<organism evidence="1 2">
    <name type="scientific">Gulo gulo</name>
    <name type="common">Wolverine</name>
    <name type="synonym">Gluton</name>
    <dbReference type="NCBI Taxonomy" id="48420"/>
    <lineage>
        <taxon>Eukaryota</taxon>
        <taxon>Metazoa</taxon>
        <taxon>Chordata</taxon>
        <taxon>Craniata</taxon>
        <taxon>Vertebrata</taxon>
        <taxon>Euteleostomi</taxon>
        <taxon>Mammalia</taxon>
        <taxon>Eutheria</taxon>
        <taxon>Laurasiatheria</taxon>
        <taxon>Carnivora</taxon>
        <taxon>Caniformia</taxon>
        <taxon>Musteloidea</taxon>
        <taxon>Mustelidae</taxon>
        <taxon>Guloninae</taxon>
        <taxon>Gulo</taxon>
    </lineage>
</organism>
<evidence type="ECO:0000313" key="1">
    <source>
        <dbReference type="EMBL" id="VCX36672.1"/>
    </source>
</evidence>
<evidence type="ECO:0000313" key="2">
    <source>
        <dbReference type="Proteomes" id="UP000269945"/>
    </source>
</evidence>
<dbReference type="Proteomes" id="UP000269945">
    <property type="component" value="Unassembled WGS sequence"/>
</dbReference>
<sequence length="120" mass="12570">MLRVGTVYAGEQSRAVYTEKHGPITLPQTPLRLGLPPVQASGPGHSPAWAPCVVRALLPSLNPTFSQAPATEQQWVHLSPASLSKFSPARTLPRSSLTSKRPLLTSLAGALLCLPAPGSG</sequence>
<dbReference type="AlphaFoldDB" id="A0A9X9Q6P7"/>
<keyword evidence="2" id="KW-1185">Reference proteome</keyword>
<comment type="caution">
    <text evidence="1">The sequence shown here is derived from an EMBL/GenBank/DDBJ whole genome shotgun (WGS) entry which is preliminary data.</text>
</comment>
<proteinExistence type="predicted"/>
<protein>
    <submittedName>
        <fullName evidence="1">Uncharacterized protein</fullName>
    </submittedName>
</protein>
<name>A0A9X9Q6P7_GULGU</name>
<reference evidence="1 2" key="1">
    <citation type="submission" date="2018-10" db="EMBL/GenBank/DDBJ databases">
        <authorList>
            <person name="Ekblom R."/>
            <person name="Jareborg N."/>
        </authorList>
    </citation>
    <scope>NUCLEOTIDE SEQUENCE [LARGE SCALE GENOMIC DNA]</scope>
    <source>
        <tissue evidence="1">Muscle</tissue>
    </source>
</reference>